<accession>A0ABS2S431</accession>
<feature type="region of interest" description="Disordered" evidence="1">
    <location>
        <begin position="25"/>
        <end position="46"/>
    </location>
</feature>
<dbReference type="RefSeq" id="WP_239562113.1">
    <property type="nucleotide sequence ID" value="NZ_JAFBCL010000001.1"/>
</dbReference>
<evidence type="ECO:0000313" key="3">
    <source>
        <dbReference type="Proteomes" id="UP001195724"/>
    </source>
</evidence>
<dbReference type="Proteomes" id="UP001195724">
    <property type="component" value="Unassembled WGS sequence"/>
</dbReference>
<organism evidence="2 3">
    <name type="scientific">Saccharothrix algeriensis</name>
    <dbReference type="NCBI Taxonomy" id="173560"/>
    <lineage>
        <taxon>Bacteria</taxon>
        <taxon>Bacillati</taxon>
        <taxon>Actinomycetota</taxon>
        <taxon>Actinomycetes</taxon>
        <taxon>Pseudonocardiales</taxon>
        <taxon>Pseudonocardiaceae</taxon>
        <taxon>Saccharothrix</taxon>
    </lineage>
</organism>
<reference evidence="2 3" key="1">
    <citation type="submission" date="2021-01" db="EMBL/GenBank/DDBJ databases">
        <title>Sequencing the genomes of 1000 actinobacteria strains.</title>
        <authorList>
            <person name="Klenk H.-P."/>
        </authorList>
    </citation>
    <scope>NUCLEOTIDE SEQUENCE [LARGE SCALE GENOMIC DNA]</scope>
    <source>
        <strain evidence="2 3">DSM 44581</strain>
    </source>
</reference>
<comment type="caution">
    <text evidence="2">The sequence shown here is derived from an EMBL/GenBank/DDBJ whole genome shotgun (WGS) entry which is preliminary data.</text>
</comment>
<evidence type="ECO:0000256" key="1">
    <source>
        <dbReference type="SAM" id="MobiDB-lite"/>
    </source>
</evidence>
<name>A0ABS2S431_9PSEU</name>
<evidence type="ECO:0000313" key="2">
    <source>
        <dbReference type="EMBL" id="MBM7809846.1"/>
    </source>
</evidence>
<protein>
    <submittedName>
        <fullName evidence="2">Uncharacterized protein</fullName>
    </submittedName>
</protein>
<keyword evidence="3" id="KW-1185">Reference proteome</keyword>
<gene>
    <name evidence="2" type="ORF">JOE68_000711</name>
</gene>
<dbReference type="EMBL" id="JAFBCL010000001">
    <property type="protein sequence ID" value="MBM7809846.1"/>
    <property type="molecule type" value="Genomic_DNA"/>
</dbReference>
<sequence>MTRPQRGTGPGQVVGSHGTCAEAERAVDHLSDNRFPVERTAIRGGG</sequence>
<proteinExistence type="predicted"/>